<reference evidence="3" key="1">
    <citation type="submission" date="2016-06" db="UniProtKB">
        <authorList>
            <consortium name="WormBaseParasite"/>
        </authorList>
    </citation>
    <scope>IDENTIFICATION</scope>
</reference>
<accession>A0A183BBH2</accession>
<dbReference type="OrthoDB" id="8061911at2759"/>
<name>A0A183BBH2_9TREM</name>
<organism evidence="3">
    <name type="scientific">Echinostoma caproni</name>
    <dbReference type="NCBI Taxonomy" id="27848"/>
    <lineage>
        <taxon>Eukaryota</taxon>
        <taxon>Metazoa</taxon>
        <taxon>Spiralia</taxon>
        <taxon>Lophotrochozoa</taxon>
        <taxon>Platyhelminthes</taxon>
        <taxon>Trematoda</taxon>
        <taxon>Digenea</taxon>
        <taxon>Plagiorchiida</taxon>
        <taxon>Echinostomata</taxon>
        <taxon>Echinostomatoidea</taxon>
        <taxon>Echinostomatidae</taxon>
        <taxon>Echinostoma</taxon>
    </lineage>
</organism>
<dbReference type="AlphaFoldDB" id="A0A183BBH2"/>
<sequence length="66" mass="7712">MLEREIDWRFGPPETIHWGGIWERKLLHAITRDHSVTDKTLLSSVAEEERILNERPLESLSDCAKV</sequence>
<evidence type="ECO:0000313" key="1">
    <source>
        <dbReference type="EMBL" id="VDP93829.1"/>
    </source>
</evidence>
<protein>
    <submittedName>
        <fullName evidence="1 3">Uncharacterized protein</fullName>
    </submittedName>
</protein>
<dbReference type="Proteomes" id="UP000272942">
    <property type="component" value="Unassembled WGS sequence"/>
</dbReference>
<keyword evidence="2" id="KW-1185">Reference proteome</keyword>
<evidence type="ECO:0000313" key="2">
    <source>
        <dbReference type="Proteomes" id="UP000272942"/>
    </source>
</evidence>
<dbReference type="EMBL" id="UZAN01064837">
    <property type="protein sequence ID" value="VDP93829.1"/>
    <property type="molecule type" value="Genomic_DNA"/>
</dbReference>
<proteinExistence type="predicted"/>
<evidence type="ECO:0000313" key="3">
    <source>
        <dbReference type="WBParaSite" id="ECPE_0001660001-mRNA-1"/>
    </source>
</evidence>
<reference evidence="1 2" key="2">
    <citation type="submission" date="2018-11" db="EMBL/GenBank/DDBJ databases">
        <authorList>
            <consortium name="Pathogen Informatics"/>
        </authorList>
    </citation>
    <scope>NUCLEOTIDE SEQUENCE [LARGE SCALE GENOMIC DNA]</scope>
    <source>
        <strain evidence="1 2">Egypt</strain>
    </source>
</reference>
<gene>
    <name evidence="1" type="ORF">ECPE_LOCUS16557</name>
</gene>
<dbReference type="WBParaSite" id="ECPE_0001660001-mRNA-1">
    <property type="protein sequence ID" value="ECPE_0001660001-mRNA-1"/>
    <property type="gene ID" value="ECPE_0001660001"/>
</dbReference>